<dbReference type="EMBL" id="CAEY01001063">
    <property type="status" value="NOT_ANNOTATED_CDS"/>
    <property type="molecule type" value="Genomic_DNA"/>
</dbReference>
<dbReference type="HOGENOM" id="CLU_2323358_0_0_1"/>
<dbReference type="PROSITE" id="PS51800">
    <property type="entry name" value="ZF_CHHC_U11_48K"/>
    <property type="match status" value="2"/>
</dbReference>
<reference evidence="5" key="2">
    <citation type="submission" date="2015-06" db="UniProtKB">
        <authorList>
            <consortium name="EnsemblMetazoa"/>
        </authorList>
    </citation>
    <scope>IDENTIFICATION</scope>
</reference>
<dbReference type="InterPro" id="IPR022776">
    <property type="entry name" value="TRM13/UPF0224_CHHC_Znf_dom"/>
</dbReference>
<keyword evidence="1" id="KW-0479">Metal-binding</keyword>
<proteinExistence type="predicted"/>
<feature type="domain" description="CHHC U11-48K-type" evidence="4">
    <location>
        <begin position="12"/>
        <end position="39"/>
    </location>
</feature>
<evidence type="ECO:0000256" key="3">
    <source>
        <dbReference type="ARBA" id="ARBA00022833"/>
    </source>
</evidence>
<protein>
    <recommendedName>
        <fullName evidence="4">CHHC U11-48K-type domain-containing protein</fullName>
    </recommendedName>
</protein>
<dbReference type="GO" id="GO:0008270">
    <property type="term" value="F:zinc ion binding"/>
    <property type="evidence" value="ECO:0007669"/>
    <property type="project" value="UniProtKB-KW"/>
</dbReference>
<evidence type="ECO:0000259" key="4">
    <source>
        <dbReference type="PROSITE" id="PS51800"/>
    </source>
</evidence>
<feature type="domain" description="CHHC U11-48K-type" evidence="4">
    <location>
        <begin position="44"/>
        <end position="71"/>
    </location>
</feature>
<evidence type="ECO:0000256" key="2">
    <source>
        <dbReference type="ARBA" id="ARBA00022771"/>
    </source>
</evidence>
<keyword evidence="3" id="KW-0862">Zinc</keyword>
<dbReference type="Pfam" id="PF05253">
    <property type="entry name" value="zf-U11-48K"/>
    <property type="match status" value="2"/>
</dbReference>
<dbReference type="InterPro" id="IPR036236">
    <property type="entry name" value="Znf_C2H2_sf"/>
</dbReference>
<dbReference type="AlphaFoldDB" id="T1L472"/>
<evidence type="ECO:0000256" key="1">
    <source>
        <dbReference type="ARBA" id="ARBA00022723"/>
    </source>
</evidence>
<evidence type="ECO:0000313" key="6">
    <source>
        <dbReference type="Proteomes" id="UP000015104"/>
    </source>
</evidence>
<reference evidence="6" key="1">
    <citation type="submission" date="2011-08" db="EMBL/GenBank/DDBJ databases">
        <authorList>
            <person name="Rombauts S."/>
        </authorList>
    </citation>
    <scope>NUCLEOTIDE SEQUENCE</scope>
    <source>
        <strain evidence="6">London</strain>
    </source>
</reference>
<sequence>MSYVDPYSSDPDQVCPYNRSHIVSSKRFAAHIVKCAKVYSNSNLIICPFNAKHRIEPHLMHSHINYCPQMIPGILDDVQMKRYKEWANQGPTNQENSGV</sequence>
<dbReference type="Proteomes" id="UP000015104">
    <property type="component" value="Unassembled WGS sequence"/>
</dbReference>
<accession>T1L472</accession>
<keyword evidence="6" id="KW-1185">Reference proteome</keyword>
<evidence type="ECO:0000313" key="5">
    <source>
        <dbReference type="EnsemblMetazoa" id="tetur37g01030.1"/>
    </source>
</evidence>
<keyword evidence="2" id="KW-0863">Zinc-finger</keyword>
<dbReference type="EnsemblMetazoa" id="tetur37g01030.1">
    <property type="protein sequence ID" value="tetur37g01030.1"/>
    <property type="gene ID" value="tetur37g01030"/>
</dbReference>
<organism evidence="5 6">
    <name type="scientific">Tetranychus urticae</name>
    <name type="common">Two-spotted spider mite</name>
    <dbReference type="NCBI Taxonomy" id="32264"/>
    <lineage>
        <taxon>Eukaryota</taxon>
        <taxon>Metazoa</taxon>
        <taxon>Ecdysozoa</taxon>
        <taxon>Arthropoda</taxon>
        <taxon>Chelicerata</taxon>
        <taxon>Arachnida</taxon>
        <taxon>Acari</taxon>
        <taxon>Acariformes</taxon>
        <taxon>Trombidiformes</taxon>
        <taxon>Prostigmata</taxon>
        <taxon>Eleutherengona</taxon>
        <taxon>Raphignathae</taxon>
        <taxon>Tetranychoidea</taxon>
        <taxon>Tetranychidae</taxon>
        <taxon>Tetranychus</taxon>
    </lineage>
</organism>
<name>T1L472_TETUR</name>
<dbReference type="SUPFAM" id="SSF57667">
    <property type="entry name" value="beta-beta-alpha zinc fingers"/>
    <property type="match status" value="1"/>
</dbReference>